<evidence type="ECO:0000313" key="1">
    <source>
        <dbReference type="EMBL" id="KZV20658.1"/>
    </source>
</evidence>
<keyword evidence="2" id="KW-1185">Reference proteome</keyword>
<dbReference type="Proteomes" id="UP000250235">
    <property type="component" value="Unassembled WGS sequence"/>
</dbReference>
<protein>
    <submittedName>
        <fullName evidence="1">Glutamyl-tRNA reductase 2, chloroplastic-like</fullName>
    </submittedName>
</protein>
<dbReference type="AlphaFoldDB" id="A0A2Z7AGH3"/>
<accession>A0A2Z7AGH3</accession>
<sequence>MVNMFKALESTDLREPTKIKFGLGIEMPGVNDGDWYKASLPQIVVNDKGKAPLVVKDEIKGHPAREKFSLICADIEFPVQLRVKVIDEIVSFFSLFSLHRLAALGPLADIAAKEEQILAWAEIDSLQTAMRVHKLEWSRLFDSKLFEGDHIDRGAVIARYNTNIRLKIFGYQFLVSGFYVSRKSNSGVDQGLRIRLWYVRSILIQQLDIHFSSQHISAVGYSCQ</sequence>
<evidence type="ECO:0000313" key="2">
    <source>
        <dbReference type="Proteomes" id="UP000250235"/>
    </source>
</evidence>
<name>A0A2Z7AGH3_9LAMI</name>
<reference evidence="1 2" key="1">
    <citation type="journal article" date="2015" name="Proc. Natl. Acad. Sci. U.S.A.">
        <title>The resurrection genome of Boea hygrometrica: A blueprint for survival of dehydration.</title>
        <authorList>
            <person name="Xiao L."/>
            <person name="Yang G."/>
            <person name="Zhang L."/>
            <person name="Yang X."/>
            <person name="Zhao S."/>
            <person name="Ji Z."/>
            <person name="Zhou Q."/>
            <person name="Hu M."/>
            <person name="Wang Y."/>
            <person name="Chen M."/>
            <person name="Xu Y."/>
            <person name="Jin H."/>
            <person name="Xiao X."/>
            <person name="Hu G."/>
            <person name="Bao F."/>
            <person name="Hu Y."/>
            <person name="Wan P."/>
            <person name="Li L."/>
            <person name="Deng X."/>
            <person name="Kuang T."/>
            <person name="Xiang C."/>
            <person name="Zhu J.K."/>
            <person name="Oliver M.J."/>
            <person name="He Y."/>
        </authorList>
    </citation>
    <scope>NUCLEOTIDE SEQUENCE [LARGE SCALE GENOMIC DNA]</scope>
    <source>
        <strain evidence="2">cv. XS01</strain>
    </source>
</reference>
<gene>
    <name evidence="1" type="ORF">F511_16341</name>
</gene>
<dbReference type="EMBL" id="KV015588">
    <property type="protein sequence ID" value="KZV20658.1"/>
    <property type="molecule type" value="Genomic_DNA"/>
</dbReference>
<organism evidence="1 2">
    <name type="scientific">Dorcoceras hygrometricum</name>
    <dbReference type="NCBI Taxonomy" id="472368"/>
    <lineage>
        <taxon>Eukaryota</taxon>
        <taxon>Viridiplantae</taxon>
        <taxon>Streptophyta</taxon>
        <taxon>Embryophyta</taxon>
        <taxon>Tracheophyta</taxon>
        <taxon>Spermatophyta</taxon>
        <taxon>Magnoliopsida</taxon>
        <taxon>eudicotyledons</taxon>
        <taxon>Gunneridae</taxon>
        <taxon>Pentapetalae</taxon>
        <taxon>asterids</taxon>
        <taxon>lamiids</taxon>
        <taxon>Lamiales</taxon>
        <taxon>Gesneriaceae</taxon>
        <taxon>Didymocarpoideae</taxon>
        <taxon>Trichosporeae</taxon>
        <taxon>Loxocarpinae</taxon>
        <taxon>Dorcoceras</taxon>
    </lineage>
</organism>
<proteinExistence type="predicted"/>